<accession>A0ABS9D866</accession>
<feature type="chain" id="PRO_5045247663" evidence="1">
    <location>
        <begin position="21"/>
        <end position="212"/>
    </location>
</feature>
<sequence length="212" mass="23936">MILHLGLTLSLIVCTTISHAEELNVDYASFYGHVKKIDKPDTDKLRFAFGFTHIAYNRLCKLEKAEIVTQKQTLPLIVENGTRFTVPSDKVLKMAKAKVSIELDDNANQCDMSVQLETKAEQLKHSYTHAELKALLNQYQAFFSNMGSFMSFMMPSAEGLVLKLQNEQVLNTELSKLLDERGNINLDQDWFEKGLGLSLPSKPIRITALVIK</sequence>
<dbReference type="Proteomes" id="UP001521137">
    <property type="component" value="Unassembled WGS sequence"/>
</dbReference>
<dbReference type="Pfam" id="PF11205">
    <property type="entry name" value="DUF2987"/>
    <property type="match status" value="1"/>
</dbReference>
<keyword evidence="1" id="KW-0732">Signal</keyword>
<dbReference type="InterPro" id="IPR021370">
    <property type="entry name" value="DUF2987"/>
</dbReference>
<feature type="signal peptide" evidence="1">
    <location>
        <begin position="1"/>
        <end position="20"/>
    </location>
</feature>
<keyword evidence="3" id="KW-1185">Reference proteome</keyword>
<comment type="caution">
    <text evidence="2">The sequence shown here is derived from an EMBL/GenBank/DDBJ whole genome shotgun (WGS) entry which is preliminary data.</text>
</comment>
<name>A0ABS9D866_9ALTE</name>
<dbReference type="RefSeq" id="WP_235312943.1">
    <property type="nucleotide sequence ID" value="NZ_JAKGAS010000006.1"/>
</dbReference>
<proteinExistence type="predicted"/>
<evidence type="ECO:0000256" key="1">
    <source>
        <dbReference type="SAM" id="SignalP"/>
    </source>
</evidence>
<reference evidence="2 3" key="1">
    <citation type="submission" date="2022-01" db="EMBL/GenBank/DDBJ databases">
        <title>Paraglaciecola sp. G1-23.</title>
        <authorList>
            <person name="Jin M.S."/>
            <person name="Han D.M."/>
            <person name="Kim H.M."/>
            <person name="Jeon C.O."/>
        </authorList>
    </citation>
    <scope>NUCLEOTIDE SEQUENCE [LARGE SCALE GENOMIC DNA]</scope>
    <source>
        <strain evidence="2 3">G1-23</strain>
    </source>
</reference>
<evidence type="ECO:0000313" key="2">
    <source>
        <dbReference type="EMBL" id="MCF2948904.1"/>
    </source>
</evidence>
<gene>
    <name evidence="2" type="ORF">L0668_12355</name>
</gene>
<evidence type="ECO:0000313" key="3">
    <source>
        <dbReference type="Proteomes" id="UP001521137"/>
    </source>
</evidence>
<dbReference type="EMBL" id="JAKGAS010000006">
    <property type="protein sequence ID" value="MCF2948904.1"/>
    <property type="molecule type" value="Genomic_DNA"/>
</dbReference>
<organism evidence="2 3">
    <name type="scientific">Paraglaciecola algarum</name>
    <dbReference type="NCBI Taxonomy" id="3050085"/>
    <lineage>
        <taxon>Bacteria</taxon>
        <taxon>Pseudomonadati</taxon>
        <taxon>Pseudomonadota</taxon>
        <taxon>Gammaproteobacteria</taxon>
        <taxon>Alteromonadales</taxon>
        <taxon>Alteromonadaceae</taxon>
        <taxon>Paraglaciecola</taxon>
    </lineage>
</organism>
<protein>
    <submittedName>
        <fullName evidence="2">DUF2987 domain-containing protein</fullName>
    </submittedName>
</protein>